<evidence type="ECO:0000313" key="14">
    <source>
        <dbReference type="Proteomes" id="UP000035489"/>
    </source>
</evidence>
<proteinExistence type="inferred from homology"/>
<name>A0A0H1R4D4_9HYPH</name>
<dbReference type="Pfam" id="PF26002">
    <property type="entry name" value="Beta-barrel_AprE"/>
    <property type="match status" value="1"/>
</dbReference>
<evidence type="ECO:0000256" key="8">
    <source>
        <dbReference type="ARBA" id="ARBA00023136"/>
    </source>
</evidence>
<evidence type="ECO:0000259" key="12">
    <source>
        <dbReference type="Pfam" id="PF26002"/>
    </source>
</evidence>
<keyword evidence="10" id="KW-0175">Coiled coil</keyword>
<keyword evidence="6 9" id="KW-0812">Transmembrane</keyword>
<keyword evidence="4 9" id="KW-1003">Cell membrane</keyword>
<dbReference type="InterPro" id="IPR050739">
    <property type="entry name" value="MFP"/>
</dbReference>
<keyword evidence="8 9" id="KW-0472">Membrane</keyword>
<protein>
    <recommendedName>
        <fullName evidence="9">Membrane fusion protein (MFP) family protein</fullName>
    </recommendedName>
</protein>
<evidence type="ECO:0000256" key="4">
    <source>
        <dbReference type="ARBA" id="ARBA00022475"/>
    </source>
</evidence>
<sequence>MTGANDPSPRALVWQPPLVPPTPVPRMRGVIRVGNMLLFGFLGILGVWSAFAPLESAAIAPGLVEAESSRKIIQHLEGGIIKEILVKDGDTVKSGQVLVRLDQTRAYAERQSWSEQYWDARMREARLIAERDNLQEIVIPAEMQAAQASHPSIATIIAGQQKIFQTRLQVLHSQEAIIRQRISQVEEEIVGLQAEGAAAAKRASIIREERAAVASLVDKGLERRPRLLSLDREMVEVDGRKGEVAAQISRARQVISEAQATLIKLESDRQNEIAQSLREAQSQIAILFEKIRALDDQLSRTDVKAPEDGVITDLRIHTTGGVIGAGAPLMDLVPMDDRLIITARLRPEDIDVVRLGLRAEIRLLPYNQRRIPPIAGTIIYVSADRLTDKRTDQPYYAARIRIDDPHLVRASGVDMVSGMPVEAFIKTGQSTVALYALRPFLDSFNRAFRED</sequence>
<comment type="subcellular location">
    <subcellularLocation>
        <location evidence="1 9">Cell inner membrane</location>
        <topology evidence="1 9">Single-pass membrane protein</topology>
    </subcellularLocation>
</comment>
<dbReference type="STRING" id="1225564.AA309_29995"/>
<dbReference type="PANTHER" id="PTHR30386:SF17">
    <property type="entry name" value="ALKALINE PROTEASE SECRETION PROTEIN APRE"/>
    <property type="match status" value="1"/>
</dbReference>
<comment type="similarity">
    <text evidence="2 9">Belongs to the membrane fusion protein (MFP) (TC 8.A.1) family.</text>
</comment>
<dbReference type="Pfam" id="PF25994">
    <property type="entry name" value="HH_AprE"/>
    <property type="match status" value="1"/>
</dbReference>
<evidence type="ECO:0000259" key="11">
    <source>
        <dbReference type="Pfam" id="PF25994"/>
    </source>
</evidence>
<dbReference type="Gene3D" id="2.40.50.100">
    <property type="match status" value="1"/>
</dbReference>
<evidence type="ECO:0000256" key="3">
    <source>
        <dbReference type="ARBA" id="ARBA00022448"/>
    </source>
</evidence>
<reference evidence="13 14" key="1">
    <citation type="submission" date="2015-05" db="EMBL/GenBank/DDBJ databases">
        <title>Draft genome sequence of Microvirga vignae strain BR3299, a novel nitrogen fixing bacteria isolated from Brazil semi-aired region.</title>
        <authorList>
            <person name="Zilli J.E."/>
            <person name="Passos S.R."/>
            <person name="Leite J."/>
            <person name="Baldani J.I."/>
            <person name="Xavier G.R."/>
            <person name="Rumjaneck N.G."/>
            <person name="Simoes-Araujo J.L."/>
        </authorList>
    </citation>
    <scope>NUCLEOTIDE SEQUENCE [LARGE SCALE GENOMIC DNA]</scope>
    <source>
        <strain evidence="13 14">BR3299</strain>
    </source>
</reference>
<evidence type="ECO:0000256" key="6">
    <source>
        <dbReference type="ARBA" id="ARBA00022692"/>
    </source>
</evidence>
<dbReference type="InterPro" id="IPR058781">
    <property type="entry name" value="HH_AprE-like"/>
</dbReference>
<dbReference type="EMBL" id="LCYG01000128">
    <property type="protein sequence ID" value="KLK89676.1"/>
    <property type="molecule type" value="Genomic_DNA"/>
</dbReference>
<accession>A0A0H1R4D4</accession>
<organism evidence="13 14">
    <name type="scientific">Microvirga vignae</name>
    <dbReference type="NCBI Taxonomy" id="1225564"/>
    <lineage>
        <taxon>Bacteria</taxon>
        <taxon>Pseudomonadati</taxon>
        <taxon>Pseudomonadota</taxon>
        <taxon>Alphaproteobacteria</taxon>
        <taxon>Hyphomicrobiales</taxon>
        <taxon>Methylobacteriaceae</taxon>
        <taxon>Microvirga</taxon>
    </lineage>
</organism>
<keyword evidence="3 9" id="KW-0813">Transport</keyword>
<keyword evidence="7 9" id="KW-1133">Transmembrane helix</keyword>
<feature type="coiled-coil region" evidence="10">
    <location>
        <begin position="248"/>
        <end position="297"/>
    </location>
</feature>
<feature type="domain" description="AprE-like long alpha-helical hairpin" evidence="11">
    <location>
        <begin position="107"/>
        <end position="297"/>
    </location>
</feature>
<dbReference type="InterPro" id="IPR010129">
    <property type="entry name" value="T1SS_HlyD"/>
</dbReference>
<dbReference type="PRINTS" id="PR01490">
    <property type="entry name" value="RTXTOXIND"/>
</dbReference>
<feature type="domain" description="AprE-like beta-barrel" evidence="12">
    <location>
        <begin position="339"/>
        <end position="428"/>
    </location>
</feature>
<dbReference type="SUPFAM" id="SSF111369">
    <property type="entry name" value="HlyD-like secretion proteins"/>
    <property type="match status" value="1"/>
</dbReference>
<dbReference type="InterPro" id="IPR058982">
    <property type="entry name" value="Beta-barrel_AprE"/>
</dbReference>
<comment type="caution">
    <text evidence="13">The sequence shown here is derived from an EMBL/GenBank/DDBJ whole genome shotgun (WGS) entry which is preliminary data.</text>
</comment>
<feature type="transmembrane region" description="Helical" evidence="9">
    <location>
        <begin position="36"/>
        <end position="54"/>
    </location>
</feature>
<gene>
    <name evidence="13" type="ORF">AA309_29995</name>
</gene>
<dbReference type="GO" id="GO:0015031">
    <property type="term" value="P:protein transport"/>
    <property type="evidence" value="ECO:0007669"/>
    <property type="project" value="InterPro"/>
</dbReference>
<dbReference type="Proteomes" id="UP000035489">
    <property type="component" value="Unassembled WGS sequence"/>
</dbReference>
<evidence type="ECO:0000313" key="13">
    <source>
        <dbReference type="EMBL" id="KLK89676.1"/>
    </source>
</evidence>
<dbReference type="Gene3D" id="2.40.30.170">
    <property type="match status" value="1"/>
</dbReference>
<dbReference type="AlphaFoldDB" id="A0A0H1R4D4"/>
<evidence type="ECO:0000256" key="1">
    <source>
        <dbReference type="ARBA" id="ARBA00004377"/>
    </source>
</evidence>
<evidence type="ECO:0000256" key="5">
    <source>
        <dbReference type="ARBA" id="ARBA00022519"/>
    </source>
</evidence>
<evidence type="ECO:0000256" key="9">
    <source>
        <dbReference type="RuleBase" id="RU365093"/>
    </source>
</evidence>
<dbReference type="PANTHER" id="PTHR30386">
    <property type="entry name" value="MEMBRANE FUSION SUBUNIT OF EMRAB-TOLC MULTIDRUG EFFLUX PUMP"/>
    <property type="match status" value="1"/>
</dbReference>
<dbReference type="RefSeq" id="WP_047192696.1">
    <property type="nucleotide sequence ID" value="NZ_LCYG01000128.1"/>
</dbReference>
<evidence type="ECO:0000256" key="2">
    <source>
        <dbReference type="ARBA" id="ARBA00009477"/>
    </source>
</evidence>
<evidence type="ECO:0000256" key="10">
    <source>
        <dbReference type="SAM" id="Coils"/>
    </source>
</evidence>
<dbReference type="PATRIC" id="fig|1225564.3.peg.748"/>
<evidence type="ECO:0000256" key="7">
    <source>
        <dbReference type="ARBA" id="ARBA00022989"/>
    </source>
</evidence>
<dbReference type="GO" id="GO:0005886">
    <property type="term" value="C:plasma membrane"/>
    <property type="evidence" value="ECO:0007669"/>
    <property type="project" value="UniProtKB-SubCell"/>
</dbReference>
<keyword evidence="5 9" id="KW-0997">Cell inner membrane</keyword>
<dbReference type="NCBIfam" id="TIGR01843">
    <property type="entry name" value="type_I_hlyD"/>
    <property type="match status" value="1"/>
</dbReference>
<keyword evidence="14" id="KW-1185">Reference proteome</keyword>